<dbReference type="SUPFAM" id="SSF55797">
    <property type="entry name" value="PR-1-like"/>
    <property type="match status" value="1"/>
</dbReference>
<evidence type="ECO:0000313" key="1">
    <source>
        <dbReference type="EMBL" id="GMS92473.1"/>
    </source>
</evidence>
<comment type="caution">
    <text evidence="1">The sequence shown here is derived from an EMBL/GenBank/DDBJ whole genome shotgun (WGS) entry which is preliminary data.</text>
</comment>
<feature type="non-terminal residue" evidence="1">
    <location>
        <position position="1"/>
    </location>
</feature>
<dbReference type="Proteomes" id="UP001432027">
    <property type="component" value="Unassembled WGS sequence"/>
</dbReference>
<name>A0AAV5TFZ2_9BILA</name>
<gene>
    <name evidence="1" type="ORF">PENTCL1PPCAC_14648</name>
</gene>
<sequence length="90" mass="10264">AQVRDILEVHNTLRRSISVGNFFFFGDCRPAISLIMRMQMWDCDIEKSAQAVSDRCVFEHSKNLNNLVENLYQQIMNGQVNTAGKGKRAS</sequence>
<proteinExistence type="predicted"/>
<organism evidence="1 2">
    <name type="scientific">Pristionchus entomophagus</name>
    <dbReference type="NCBI Taxonomy" id="358040"/>
    <lineage>
        <taxon>Eukaryota</taxon>
        <taxon>Metazoa</taxon>
        <taxon>Ecdysozoa</taxon>
        <taxon>Nematoda</taxon>
        <taxon>Chromadorea</taxon>
        <taxon>Rhabditida</taxon>
        <taxon>Rhabditina</taxon>
        <taxon>Diplogasteromorpha</taxon>
        <taxon>Diplogasteroidea</taxon>
        <taxon>Neodiplogasteridae</taxon>
        <taxon>Pristionchus</taxon>
    </lineage>
</organism>
<accession>A0AAV5TFZ2</accession>
<dbReference type="AlphaFoldDB" id="A0AAV5TFZ2"/>
<evidence type="ECO:0008006" key="3">
    <source>
        <dbReference type="Google" id="ProtNLM"/>
    </source>
</evidence>
<dbReference type="Gene3D" id="3.40.33.10">
    <property type="entry name" value="CAP"/>
    <property type="match status" value="1"/>
</dbReference>
<dbReference type="EMBL" id="BTSX01000004">
    <property type="protein sequence ID" value="GMS92473.1"/>
    <property type="molecule type" value="Genomic_DNA"/>
</dbReference>
<keyword evidence="2" id="KW-1185">Reference proteome</keyword>
<reference evidence="1" key="1">
    <citation type="submission" date="2023-10" db="EMBL/GenBank/DDBJ databases">
        <title>Genome assembly of Pristionchus species.</title>
        <authorList>
            <person name="Yoshida K."/>
            <person name="Sommer R.J."/>
        </authorList>
    </citation>
    <scope>NUCLEOTIDE SEQUENCE</scope>
    <source>
        <strain evidence="1">RS0144</strain>
    </source>
</reference>
<dbReference type="CDD" id="cd05380">
    <property type="entry name" value="CAP_euk"/>
    <property type="match status" value="1"/>
</dbReference>
<protein>
    <recommendedName>
        <fullName evidence="3">SCP domain-containing protein</fullName>
    </recommendedName>
</protein>
<dbReference type="InterPro" id="IPR035940">
    <property type="entry name" value="CAP_sf"/>
</dbReference>
<evidence type="ECO:0000313" key="2">
    <source>
        <dbReference type="Proteomes" id="UP001432027"/>
    </source>
</evidence>